<evidence type="ECO:0000256" key="9">
    <source>
        <dbReference type="HAMAP-Rule" id="MF_00097"/>
    </source>
</evidence>
<dbReference type="GO" id="GO:0005737">
    <property type="term" value="C:cytoplasm"/>
    <property type="evidence" value="ECO:0007669"/>
    <property type="project" value="TreeGrafter"/>
</dbReference>
<evidence type="ECO:0000256" key="8">
    <source>
        <dbReference type="ARBA" id="ARBA00047883"/>
    </source>
</evidence>
<organism evidence="13">
    <name type="scientific">uncultured Anaerotruncus sp</name>
    <dbReference type="NCBI Taxonomy" id="905011"/>
    <lineage>
        <taxon>Bacteria</taxon>
        <taxon>Bacillati</taxon>
        <taxon>Bacillota</taxon>
        <taxon>Clostridia</taxon>
        <taxon>Eubacteriales</taxon>
        <taxon>Oscillospiraceae</taxon>
        <taxon>Anaerotruncus</taxon>
        <taxon>environmental samples</taxon>
    </lineage>
</organism>
<comment type="similarity">
    <text evidence="9 10">Belongs to the thiamine-phosphate synthase family.</text>
</comment>
<evidence type="ECO:0000256" key="11">
    <source>
        <dbReference type="RuleBase" id="RU004253"/>
    </source>
</evidence>
<dbReference type="GO" id="GO:0004789">
    <property type="term" value="F:thiamine-phosphate diphosphorylase activity"/>
    <property type="evidence" value="ECO:0007669"/>
    <property type="project" value="UniProtKB-UniRule"/>
</dbReference>
<dbReference type="NCBIfam" id="TIGR00693">
    <property type="entry name" value="thiE"/>
    <property type="match status" value="1"/>
</dbReference>
<sequence length="213" mass="22617">MNTTKYAMRLYAVTDSSWLRGRSLVQMVEEAILGGATFVQLREKELDQEAFIALAKEVKQVTSRYHVPFVINDNVEVALAVNADGVHVGQEDMAAAKARQLLGPDKIIGVSCKTPEQAKKAQADGADYIGTGAAFATTTKKDTRALSREELQAVAEAVDIPVVAIGGINAGNLLELSGCGVDGVAVVSAIFAQDDPRAAAEELRALSDQMVAR</sequence>
<evidence type="ECO:0000256" key="1">
    <source>
        <dbReference type="ARBA" id="ARBA00005165"/>
    </source>
</evidence>
<comment type="cofactor">
    <cofactor evidence="9">
        <name>Mg(2+)</name>
        <dbReference type="ChEBI" id="CHEBI:18420"/>
    </cofactor>
    <text evidence="9">Binds 1 Mg(2+) ion per subunit.</text>
</comment>
<dbReference type="Pfam" id="PF02581">
    <property type="entry name" value="TMP-TENI"/>
    <property type="match status" value="1"/>
</dbReference>
<dbReference type="EMBL" id="CACRSL010000003">
    <property type="protein sequence ID" value="VYS95969.1"/>
    <property type="molecule type" value="Genomic_DNA"/>
</dbReference>
<keyword evidence="3 9" id="KW-0479">Metal-binding</keyword>
<dbReference type="EC" id="2.5.1.3" evidence="9"/>
<comment type="catalytic activity">
    <reaction evidence="8 9 10">
        <text>2-[(2R,5Z)-2-carboxy-4-methylthiazol-5(2H)-ylidene]ethyl phosphate + 4-amino-2-methyl-5-(diphosphooxymethyl)pyrimidine + 2 H(+) = thiamine phosphate + CO2 + diphosphate</text>
        <dbReference type="Rhea" id="RHEA:47844"/>
        <dbReference type="ChEBI" id="CHEBI:15378"/>
        <dbReference type="ChEBI" id="CHEBI:16526"/>
        <dbReference type="ChEBI" id="CHEBI:33019"/>
        <dbReference type="ChEBI" id="CHEBI:37575"/>
        <dbReference type="ChEBI" id="CHEBI:57841"/>
        <dbReference type="ChEBI" id="CHEBI:62899"/>
        <dbReference type="EC" id="2.5.1.3"/>
    </reaction>
</comment>
<evidence type="ECO:0000256" key="7">
    <source>
        <dbReference type="ARBA" id="ARBA00047851"/>
    </source>
</evidence>
<dbReference type="GO" id="GO:0009229">
    <property type="term" value="P:thiamine diphosphate biosynthetic process"/>
    <property type="evidence" value="ECO:0007669"/>
    <property type="project" value="UniProtKB-UniRule"/>
</dbReference>
<comment type="pathway">
    <text evidence="1 9 11">Cofactor biosynthesis; thiamine diphosphate biosynthesis; thiamine phosphate from 4-amino-2-methyl-5-diphosphomethylpyrimidine and 4-methyl-5-(2-phosphoethyl)-thiazole: step 1/1.</text>
</comment>
<dbReference type="FunFam" id="3.20.20.70:FF:000096">
    <property type="entry name" value="Thiamine-phosphate synthase"/>
    <property type="match status" value="1"/>
</dbReference>
<gene>
    <name evidence="9 13" type="primary">thiE</name>
    <name evidence="13" type="ORF">AULFYP135_01077</name>
</gene>
<feature type="binding site" evidence="9">
    <location>
        <begin position="137"/>
        <end position="139"/>
    </location>
    <ligand>
        <name>2-[(2R,5Z)-2-carboxy-4-methylthiazol-5(2H)-ylidene]ethyl phosphate</name>
        <dbReference type="ChEBI" id="CHEBI:62899"/>
    </ligand>
</feature>
<feature type="binding site" evidence="9">
    <location>
        <begin position="40"/>
        <end position="44"/>
    </location>
    <ligand>
        <name>4-amino-2-methyl-5-(diphosphooxymethyl)pyrimidine</name>
        <dbReference type="ChEBI" id="CHEBI:57841"/>
    </ligand>
</feature>
<evidence type="ECO:0000256" key="4">
    <source>
        <dbReference type="ARBA" id="ARBA00022842"/>
    </source>
</evidence>
<dbReference type="UniPathway" id="UPA00060">
    <property type="reaction ID" value="UER00141"/>
</dbReference>
<dbReference type="GO" id="GO:0009228">
    <property type="term" value="P:thiamine biosynthetic process"/>
    <property type="evidence" value="ECO:0007669"/>
    <property type="project" value="UniProtKB-KW"/>
</dbReference>
<dbReference type="HAMAP" id="MF_00097">
    <property type="entry name" value="TMP_synthase"/>
    <property type="match status" value="1"/>
</dbReference>
<reference evidence="13" key="1">
    <citation type="submission" date="2019-11" db="EMBL/GenBank/DDBJ databases">
        <authorList>
            <person name="Feng L."/>
        </authorList>
    </citation>
    <scope>NUCLEOTIDE SEQUENCE</scope>
    <source>
        <strain evidence="13">AundefinedLFYP135</strain>
    </source>
</reference>
<accession>A0A6N2SSJ7</accession>
<comment type="function">
    <text evidence="9">Condenses 4-methyl-5-(beta-hydroxyethyl)thiazole monophosphate (THZ-P) and 2-methyl-4-amino-5-hydroxymethyl pyrimidine pyrophosphate (HMP-PP) to form thiamine monophosphate (TMP).</text>
</comment>
<evidence type="ECO:0000256" key="5">
    <source>
        <dbReference type="ARBA" id="ARBA00022977"/>
    </source>
</evidence>
<evidence type="ECO:0000259" key="12">
    <source>
        <dbReference type="Pfam" id="PF02581"/>
    </source>
</evidence>
<evidence type="ECO:0000256" key="2">
    <source>
        <dbReference type="ARBA" id="ARBA00022679"/>
    </source>
</evidence>
<dbReference type="AlphaFoldDB" id="A0A6N2SSJ7"/>
<evidence type="ECO:0000256" key="10">
    <source>
        <dbReference type="RuleBase" id="RU003826"/>
    </source>
</evidence>
<feature type="binding site" evidence="9">
    <location>
        <position position="73"/>
    </location>
    <ligand>
        <name>Mg(2+)</name>
        <dbReference type="ChEBI" id="CHEBI:18420"/>
    </ligand>
</feature>
<feature type="binding site" evidence="9">
    <location>
        <position position="92"/>
    </location>
    <ligand>
        <name>Mg(2+)</name>
        <dbReference type="ChEBI" id="CHEBI:18420"/>
    </ligand>
</feature>
<feature type="binding site" evidence="9">
    <location>
        <position position="72"/>
    </location>
    <ligand>
        <name>4-amino-2-methyl-5-(diphosphooxymethyl)pyrimidine</name>
        <dbReference type="ChEBI" id="CHEBI:57841"/>
    </ligand>
</feature>
<dbReference type="SUPFAM" id="SSF51391">
    <property type="entry name" value="Thiamin phosphate synthase"/>
    <property type="match status" value="1"/>
</dbReference>
<feature type="binding site" evidence="9">
    <location>
        <position position="111"/>
    </location>
    <ligand>
        <name>4-amino-2-methyl-5-(diphosphooxymethyl)pyrimidine</name>
        <dbReference type="ChEBI" id="CHEBI:57841"/>
    </ligand>
</feature>
<keyword evidence="2 9" id="KW-0808">Transferase</keyword>
<proteinExistence type="inferred from homology"/>
<feature type="binding site" evidence="9">
    <location>
        <begin position="187"/>
        <end position="188"/>
    </location>
    <ligand>
        <name>2-[(2R,5Z)-2-carboxy-4-methylthiazol-5(2H)-ylidene]ethyl phosphate</name>
        <dbReference type="ChEBI" id="CHEBI:62899"/>
    </ligand>
</feature>
<keyword evidence="4 9" id="KW-0460">Magnesium</keyword>
<evidence type="ECO:0000313" key="13">
    <source>
        <dbReference type="EMBL" id="VYS95969.1"/>
    </source>
</evidence>
<evidence type="ECO:0000256" key="3">
    <source>
        <dbReference type="ARBA" id="ARBA00022723"/>
    </source>
</evidence>
<comment type="catalytic activity">
    <reaction evidence="6 9 10">
        <text>4-methyl-5-(2-phosphooxyethyl)-thiazole + 4-amino-2-methyl-5-(diphosphooxymethyl)pyrimidine + H(+) = thiamine phosphate + diphosphate</text>
        <dbReference type="Rhea" id="RHEA:22328"/>
        <dbReference type="ChEBI" id="CHEBI:15378"/>
        <dbReference type="ChEBI" id="CHEBI:33019"/>
        <dbReference type="ChEBI" id="CHEBI:37575"/>
        <dbReference type="ChEBI" id="CHEBI:57841"/>
        <dbReference type="ChEBI" id="CHEBI:58296"/>
        <dbReference type="EC" id="2.5.1.3"/>
    </reaction>
</comment>
<dbReference type="PANTHER" id="PTHR20857">
    <property type="entry name" value="THIAMINE-PHOSPHATE PYROPHOSPHORYLASE"/>
    <property type="match status" value="1"/>
</dbReference>
<dbReference type="InterPro" id="IPR036206">
    <property type="entry name" value="ThiamineP_synth_sf"/>
</dbReference>
<dbReference type="PANTHER" id="PTHR20857:SF15">
    <property type="entry name" value="THIAMINE-PHOSPHATE SYNTHASE"/>
    <property type="match status" value="1"/>
</dbReference>
<dbReference type="GO" id="GO:0000287">
    <property type="term" value="F:magnesium ion binding"/>
    <property type="evidence" value="ECO:0007669"/>
    <property type="project" value="UniProtKB-UniRule"/>
</dbReference>
<dbReference type="CDD" id="cd00564">
    <property type="entry name" value="TMP_TenI"/>
    <property type="match status" value="1"/>
</dbReference>
<comment type="catalytic activity">
    <reaction evidence="7 9 10">
        <text>2-(2-carboxy-4-methylthiazol-5-yl)ethyl phosphate + 4-amino-2-methyl-5-(diphosphooxymethyl)pyrimidine + 2 H(+) = thiamine phosphate + CO2 + diphosphate</text>
        <dbReference type="Rhea" id="RHEA:47848"/>
        <dbReference type="ChEBI" id="CHEBI:15378"/>
        <dbReference type="ChEBI" id="CHEBI:16526"/>
        <dbReference type="ChEBI" id="CHEBI:33019"/>
        <dbReference type="ChEBI" id="CHEBI:37575"/>
        <dbReference type="ChEBI" id="CHEBI:57841"/>
        <dbReference type="ChEBI" id="CHEBI:62890"/>
        <dbReference type="EC" id="2.5.1.3"/>
    </reaction>
</comment>
<dbReference type="InterPro" id="IPR034291">
    <property type="entry name" value="TMP_synthase"/>
</dbReference>
<dbReference type="InterPro" id="IPR013785">
    <property type="entry name" value="Aldolase_TIM"/>
</dbReference>
<dbReference type="Gene3D" id="3.20.20.70">
    <property type="entry name" value="Aldolase class I"/>
    <property type="match status" value="1"/>
</dbReference>
<evidence type="ECO:0000256" key="6">
    <source>
        <dbReference type="ARBA" id="ARBA00047334"/>
    </source>
</evidence>
<feature type="binding site" evidence="9">
    <location>
        <position position="167"/>
    </location>
    <ligand>
        <name>2-[(2R,5Z)-2-carboxy-4-methylthiazol-5(2H)-ylidene]ethyl phosphate</name>
        <dbReference type="ChEBI" id="CHEBI:62899"/>
    </ligand>
</feature>
<protein>
    <recommendedName>
        <fullName evidence="9">Thiamine-phosphate synthase</fullName>
        <shortName evidence="9">TP synthase</shortName>
        <shortName evidence="9">TPS</shortName>
        <ecNumber evidence="9">2.5.1.3</ecNumber>
    </recommendedName>
    <alternativeName>
        <fullName evidence="9">Thiamine-phosphate pyrophosphorylase</fullName>
        <shortName evidence="9">TMP pyrophosphorylase</shortName>
        <shortName evidence="9">TMP-PPase</shortName>
    </alternativeName>
</protein>
<feature type="binding site" evidence="9">
    <location>
        <position position="140"/>
    </location>
    <ligand>
        <name>4-amino-2-methyl-5-(diphosphooxymethyl)pyrimidine</name>
        <dbReference type="ChEBI" id="CHEBI:57841"/>
    </ligand>
</feature>
<dbReference type="InterPro" id="IPR022998">
    <property type="entry name" value="ThiamineP_synth_TenI"/>
</dbReference>
<keyword evidence="5 9" id="KW-0784">Thiamine biosynthesis</keyword>
<feature type="domain" description="Thiamine phosphate synthase/TenI" evidence="12">
    <location>
        <begin position="10"/>
        <end position="190"/>
    </location>
</feature>
<name>A0A6N2SSJ7_9FIRM</name>